<sequence>MINLNTSIEHYFHNNDHFFYPKLVKTLHEAIENPEKELILSDDILKDESDQIGLLFYLIDRIRIFALKIWNNIRYFFSASYRKNFDAAAKRISEAYNKKMQRIADVTQELTRSRLNLKETTLHKAAAKSRILELKARISSIQEKIDARQAEKDQIVDKAKDLISIKIEQAKPRSYMSRFLSFIYTPTPEPIRPEVQEIAEMDPDFPIDTVDDTFLGSYEREECETTFLQSIRELRRDKRSAESELLKTEERLESESAKVQVAFNRVMDLLKKIETECFENYFSVEDLEPPLKEPDNTETTLRTEPETISPYQSLMQNIITAIREKTNCQELSILYPALLNRLPQGSIEEFRVGDDGEFTIKLRKQQGFWQPSKSITGGAVIVLGDAVKGEIRGRFKEKKILFESGMHFFVKQSLLGYILTKTEGIDFQSRIEVKIGGTYMGQTLWKGKTFKKLRFSWENKGETVPEDYLGGYESFLRNKVDNKSA</sequence>
<evidence type="ECO:0000313" key="2">
    <source>
        <dbReference type="EMBL" id="CRX38775.1"/>
    </source>
</evidence>
<dbReference type="AlphaFoldDB" id="A0A0H5E679"/>
<reference evidence="3" key="1">
    <citation type="submission" date="2015-06" db="EMBL/GenBank/DDBJ databases">
        <authorList>
            <person name="Bertelli C."/>
        </authorList>
    </citation>
    <scope>NUCLEOTIDE SEQUENCE [LARGE SCALE GENOMIC DNA]</scope>
    <source>
        <strain evidence="3">CRIB-30</strain>
    </source>
</reference>
<feature type="coiled-coil region" evidence="1">
    <location>
        <begin position="231"/>
        <end position="258"/>
    </location>
</feature>
<dbReference type="OrthoDB" id="22527at2"/>
<accession>A0A0H5E679</accession>
<dbReference type="RefSeq" id="WP_098038637.1">
    <property type="nucleotide sequence ID" value="NZ_CWGJ01000019.1"/>
</dbReference>
<proteinExistence type="predicted"/>
<dbReference type="EMBL" id="CWGJ01000019">
    <property type="protein sequence ID" value="CRX38775.1"/>
    <property type="molecule type" value="Genomic_DNA"/>
</dbReference>
<keyword evidence="1" id="KW-0175">Coiled coil</keyword>
<name>A0A0H5E679_9BACT</name>
<organism evidence="2 3">
    <name type="scientific">Estrella lausannensis</name>
    <dbReference type="NCBI Taxonomy" id="483423"/>
    <lineage>
        <taxon>Bacteria</taxon>
        <taxon>Pseudomonadati</taxon>
        <taxon>Chlamydiota</taxon>
        <taxon>Chlamydiia</taxon>
        <taxon>Parachlamydiales</taxon>
        <taxon>Candidatus Criblamydiaceae</taxon>
        <taxon>Estrella</taxon>
    </lineage>
</organism>
<evidence type="ECO:0000256" key="1">
    <source>
        <dbReference type="SAM" id="Coils"/>
    </source>
</evidence>
<keyword evidence="3" id="KW-1185">Reference proteome</keyword>
<protein>
    <submittedName>
        <fullName evidence="2">Uncharacterized protein</fullName>
    </submittedName>
</protein>
<feature type="coiled-coil region" evidence="1">
    <location>
        <begin position="124"/>
        <end position="151"/>
    </location>
</feature>
<dbReference type="Proteomes" id="UP000220251">
    <property type="component" value="Unassembled WGS sequence"/>
</dbReference>
<gene>
    <name evidence="2" type="ORF">ELAC_1439</name>
</gene>
<evidence type="ECO:0000313" key="3">
    <source>
        <dbReference type="Proteomes" id="UP000220251"/>
    </source>
</evidence>